<comment type="caution">
    <text evidence="2">The sequence shown here is derived from an EMBL/GenBank/DDBJ whole genome shotgun (WGS) entry which is preliminary data.</text>
</comment>
<protein>
    <submittedName>
        <fullName evidence="2">Uncharacterized protein</fullName>
    </submittedName>
</protein>
<evidence type="ECO:0000313" key="3">
    <source>
        <dbReference type="Proteomes" id="UP001221757"/>
    </source>
</evidence>
<name>A0AAD7DRA4_MYCRO</name>
<dbReference type="Pfam" id="PF14027">
    <property type="entry name" value="Questin_oxidase"/>
    <property type="match status" value="1"/>
</dbReference>
<evidence type="ECO:0000256" key="1">
    <source>
        <dbReference type="ARBA" id="ARBA00023002"/>
    </source>
</evidence>
<keyword evidence="1" id="KW-0560">Oxidoreductase</keyword>
<proteinExistence type="predicted"/>
<dbReference type="Proteomes" id="UP001221757">
    <property type="component" value="Unassembled WGS sequence"/>
</dbReference>
<dbReference type="PANTHER" id="PTHR35870:SF1">
    <property type="entry name" value="PROTEIN, PUTATIVE (AFU_ORTHOLOGUE AFUA_5G03330)-RELATED"/>
    <property type="match status" value="1"/>
</dbReference>
<dbReference type="GO" id="GO:0016491">
    <property type="term" value="F:oxidoreductase activity"/>
    <property type="evidence" value="ECO:0007669"/>
    <property type="project" value="UniProtKB-KW"/>
</dbReference>
<dbReference type="EMBL" id="JARKIE010000028">
    <property type="protein sequence ID" value="KAJ7697894.1"/>
    <property type="molecule type" value="Genomic_DNA"/>
</dbReference>
<accession>A0AAD7DRA4</accession>
<keyword evidence="3" id="KW-1185">Reference proteome</keyword>
<organism evidence="2 3">
    <name type="scientific">Mycena rosella</name>
    <name type="common">Pink bonnet</name>
    <name type="synonym">Agaricus rosellus</name>
    <dbReference type="NCBI Taxonomy" id="1033263"/>
    <lineage>
        <taxon>Eukaryota</taxon>
        <taxon>Fungi</taxon>
        <taxon>Dikarya</taxon>
        <taxon>Basidiomycota</taxon>
        <taxon>Agaricomycotina</taxon>
        <taxon>Agaricomycetes</taxon>
        <taxon>Agaricomycetidae</taxon>
        <taxon>Agaricales</taxon>
        <taxon>Marasmiineae</taxon>
        <taxon>Mycenaceae</taxon>
        <taxon>Mycena</taxon>
    </lineage>
</organism>
<evidence type="ECO:0000313" key="2">
    <source>
        <dbReference type="EMBL" id="KAJ7697894.1"/>
    </source>
</evidence>
<gene>
    <name evidence="2" type="ORF">B0H17DRAFT_1197224</name>
</gene>
<dbReference type="AlphaFoldDB" id="A0AAD7DRA4"/>
<dbReference type="PANTHER" id="PTHR35870">
    <property type="entry name" value="PROTEIN, PUTATIVE (AFU_ORTHOLOGUE AFUA_5G03330)-RELATED"/>
    <property type="match status" value="1"/>
</dbReference>
<reference evidence="2" key="1">
    <citation type="submission" date="2023-03" db="EMBL/GenBank/DDBJ databases">
        <title>Massive genome expansion in bonnet fungi (Mycena s.s.) driven by repeated elements and novel gene families across ecological guilds.</title>
        <authorList>
            <consortium name="Lawrence Berkeley National Laboratory"/>
            <person name="Harder C.B."/>
            <person name="Miyauchi S."/>
            <person name="Viragh M."/>
            <person name="Kuo A."/>
            <person name="Thoen E."/>
            <person name="Andreopoulos B."/>
            <person name="Lu D."/>
            <person name="Skrede I."/>
            <person name="Drula E."/>
            <person name="Henrissat B."/>
            <person name="Morin E."/>
            <person name="Kohler A."/>
            <person name="Barry K."/>
            <person name="LaButti K."/>
            <person name="Morin E."/>
            <person name="Salamov A."/>
            <person name="Lipzen A."/>
            <person name="Mereny Z."/>
            <person name="Hegedus B."/>
            <person name="Baldrian P."/>
            <person name="Stursova M."/>
            <person name="Weitz H."/>
            <person name="Taylor A."/>
            <person name="Grigoriev I.V."/>
            <person name="Nagy L.G."/>
            <person name="Martin F."/>
            <person name="Kauserud H."/>
        </authorList>
    </citation>
    <scope>NUCLEOTIDE SEQUENCE</scope>
    <source>
        <strain evidence="2">CBHHK067</strain>
    </source>
</reference>
<dbReference type="InterPro" id="IPR025337">
    <property type="entry name" value="Questin_oxidase-like"/>
</dbReference>
<sequence length="299" mass="32957">MKTKGTPAFSQAYRIQTRFRPSSLRTVYTAHGAHALPACRASHNAGYTLPVDDLSTSPTSTIQYPTHAPANPHARPASAPSYNPLVELHGASNASSHSDLTRLPLRVRAPSPSRGVFLGSGRVLPGSRSSSACPIALARRLVLVGSARVDCAEQGWEADADDRRSGWGGRSVFDSTHVFIQYGRVLPDADTFDAFFNSRGFYNHTPFHMLTECALGATLAHLPAIWDPHLALERPAFQSPHFITTETFTDHLDDEAFYQAYLQFFSDVVLTKPVRAVLEEWIFSSKANYDTKRDGQRLE</sequence>